<name>A0A1V9FY87_9BACT</name>
<dbReference type="Pfam" id="PF01075">
    <property type="entry name" value="Glyco_transf_9"/>
    <property type="match status" value="1"/>
</dbReference>
<dbReference type="EMBL" id="LVYD01000046">
    <property type="protein sequence ID" value="OQP63313.1"/>
    <property type="molecule type" value="Genomic_DNA"/>
</dbReference>
<feature type="transmembrane region" description="Helical" evidence="3">
    <location>
        <begin position="12"/>
        <end position="32"/>
    </location>
</feature>
<keyword evidence="5" id="KW-1185">Reference proteome</keyword>
<dbReference type="PANTHER" id="PTHR30160">
    <property type="entry name" value="TETRAACYLDISACCHARIDE 4'-KINASE-RELATED"/>
    <property type="match status" value="1"/>
</dbReference>
<dbReference type="AlphaFoldDB" id="A0A1V9FY87"/>
<evidence type="ECO:0000313" key="4">
    <source>
        <dbReference type="EMBL" id="OQP63313.1"/>
    </source>
</evidence>
<dbReference type="CDD" id="cd03789">
    <property type="entry name" value="GT9_LPS_heptosyltransferase"/>
    <property type="match status" value="1"/>
</dbReference>
<evidence type="ECO:0000256" key="3">
    <source>
        <dbReference type="SAM" id="Phobius"/>
    </source>
</evidence>
<reference evidence="4 5" key="1">
    <citation type="submission" date="2016-03" db="EMBL/GenBank/DDBJ databases">
        <title>Niastella vici sp. nov., isolated from farmland soil.</title>
        <authorList>
            <person name="Chen L."/>
            <person name="Wang D."/>
            <person name="Yang S."/>
            <person name="Wang G."/>
        </authorList>
    </citation>
    <scope>NUCLEOTIDE SEQUENCE [LARGE SCALE GENOMIC DNA]</scope>
    <source>
        <strain evidence="4 5">DJ57</strain>
    </source>
</reference>
<dbReference type="STRING" id="1703345.A3860_25835"/>
<dbReference type="GO" id="GO:0005829">
    <property type="term" value="C:cytosol"/>
    <property type="evidence" value="ECO:0007669"/>
    <property type="project" value="TreeGrafter"/>
</dbReference>
<comment type="caution">
    <text evidence="4">The sequence shown here is derived from an EMBL/GenBank/DDBJ whole genome shotgun (WGS) entry which is preliminary data.</text>
</comment>
<sequence>MQLPANRKLDKYIGYCLIVFFLPITRLLGILLRRNHRLKQPPEHILFIKLLGLGSLVVASDPIQAMRQKYPGTRFILLTDNNIASGIEPFQVFDEIWPVNTSSLSNTISTSLKFIVRSWQLKKLWVADLEVYSKLTTVYALFTMARNRFGFHLRPVFFRKFLNTHNIPFKQSDCLEDNYYHMARVITNGEELPVVQPVVRTDEWQKPYIILNNTCSSLAPVRKLPDETFAAICNWILTHTHFRVAFLGAAGDRAHIDQFIDQRLPVWKQKGKLFNIAGVLDFEAYYRFIADKGVCMVTIDSGPLHIARKLGLPTVSVWGPTNAASYIKIPPGQENRHVYHYYKVACSPCVHHHEQLPCGGNNFCMKDIQAESIIEKLRQLLVHLDPTATAMVPGVMHKTQSPCFDQKDK</sequence>
<evidence type="ECO:0000313" key="5">
    <source>
        <dbReference type="Proteomes" id="UP000192796"/>
    </source>
</evidence>
<accession>A0A1V9FY87</accession>
<dbReference type="GO" id="GO:0008713">
    <property type="term" value="F:ADP-heptose-lipopolysaccharide heptosyltransferase activity"/>
    <property type="evidence" value="ECO:0007669"/>
    <property type="project" value="TreeGrafter"/>
</dbReference>
<dbReference type="SUPFAM" id="SSF53756">
    <property type="entry name" value="UDP-Glycosyltransferase/glycogen phosphorylase"/>
    <property type="match status" value="1"/>
</dbReference>
<organism evidence="4 5">
    <name type="scientific">Niastella vici</name>
    <dbReference type="NCBI Taxonomy" id="1703345"/>
    <lineage>
        <taxon>Bacteria</taxon>
        <taxon>Pseudomonadati</taxon>
        <taxon>Bacteroidota</taxon>
        <taxon>Chitinophagia</taxon>
        <taxon>Chitinophagales</taxon>
        <taxon>Chitinophagaceae</taxon>
        <taxon>Niastella</taxon>
    </lineage>
</organism>
<keyword evidence="3" id="KW-0472">Membrane</keyword>
<dbReference type="InterPro" id="IPR051199">
    <property type="entry name" value="LPS_LOS_Heptosyltrfase"/>
</dbReference>
<evidence type="ECO:0000256" key="1">
    <source>
        <dbReference type="ARBA" id="ARBA00022676"/>
    </source>
</evidence>
<dbReference type="InterPro" id="IPR002201">
    <property type="entry name" value="Glyco_trans_9"/>
</dbReference>
<keyword evidence="3" id="KW-1133">Transmembrane helix</keyword>
<dbReference type="RefSeq" id="WP_081148037.1">
    <property type="nucleotide sequence ID" value="NZ_LVYD01000046.1"/>
</dbReference>
<keyword evidence="1" id="KW-0328">Glycosyltransferase</keyword>
<keyword evidence="3" id="KW-0812">Transmembrane</keyword>
<proteinExistence type="predicted"/>
<evidence type="ECO:0000256" key="2">
    <source>
        <dbReference type="ARBA" id="ARBA00022679"/>
    </source>
</evidence>
<evidence type="ECO:0008006" key="6">
    <source>
        <dbReference type="Google" id="ProtNLM"/>
    </source>
</evidence>
<dbReference type="OrthoDB" id="642366at2"/>
<keyword evidence="2" id="KW-0808">Transferase</keyword>
<gene>
    <name evidence="4" type="ORF">A3860_25835</name>
</gene>
<dbReference type="Proteomes" id="UP000192796">
    <property type="component" value="Unassembled WGS sequence"/>
</dbReference>
<dbReference type="Gene3D" id="3.40.50.2000">
    <property type="entry name" value="Glycogen Phosphorylase B"/>
    <property type="match status" value="2"/>
</dbReference>
<dbReference type="GO" id="GO:0009244">
    <property type="term" value="P:lipopolysaccharide core region biosynthetic process"/>
    <property type="evidence" value="ECO:0007669"/>
    <property type="project" value="TreeGrafter"/>
</dbReference>
<protein>
    <recommendedName>
        <fullName evidence="6">Glycosyl transferase</fullName>
    </recommendedName>
</protein>